<organism evidence="3 4">
    <name type="scientific">Sus scrofa</name>
    <name type="common">Pig</name>
    <dbReference type="NCBI Taxonomy" id="9823"/>
    <lineage>
        <taxon>Eukaryota</taxon>
        <taxon>Metazoa</taxon>
        <taxon>Chordata</taxon>
        <taxon>Craniata</taxon>
        <taxon>Vertebrata</taxon>
        <taxon>Euteleostomi</taxon>
        <taxon>Mammalia</taxon>
        <taxon>Eutheria</taxon>
        <taxon>Laurasiatheria</taxon>
        <taxon>Artiodactyla</taxon>
        <taxon>Suina</taxon>
        <taxon>Suidae</taxon>
        <taxon>Sus</taxon>
    </lineage>
</organism>
<dbReference type="Gene3D" id="2.60.40.150">
    <property type="entry name" value="C2 domain"/>
    <property type="match status" value="1"/>
</dbReference>
<evidence type="ECO:0000313" key="4">
    <source>
        <dbReference type="Proteomes" id="UP000694570"/>
    </source>
</evidence>
<feature type="region of interest" description="Disordered" evidence="1">
    <location>
        <begin position="435"/>
        <end position="455"/>
    </location>
</feature>
<sequence>MGAGGKLGAVAAAPRVVPCASKVELQLSRQHLLDRDPLTKSDPSVVLLLQAQSQWVQVDRTEVVRSSLHPMSAKAFTLHYYFEEAQRLRFEVCDTHGPGSLSCQASDFLGAMERTLGQVGPARGRAPPAHPGASTPRQVTAEDVSGNTGCVELSFRARELDDEDLFSKSDPFLELYRINDDQSEQLVCRTEVRERPEPTWRPFKASLSSLCRGDESRPLEVGGAGCSLHYINSFQPSEYLQALVAVGEICQDYDSDKRLSALGFGAQIPPKDEVSHDFAINFNPEDGECEGIQGMVEASQNCLPRVQLYGHHVAPIISKVVCTAAAEERSGEASVVVRFVLFFNEAAVQEAVVRTSHPPVSLLAMGVGDADVADKQVLDSDNGALRSPCSETSSRQDGGWRHPPFTRQVSPTVLAKSVLAEVPGQLVEYCSPKETVSPSASRGLPPPAQAHPCLL</sequence>
<dbReference type="Pfam" id="PF07002">
    <property type="entry name" value="Copine"/>
    <property type="match status" value="1"/>
</dbReference>
<dbReference type="InterPro" id="IPR037768">
    <property type="entry name" value="C2B_Copine"/>
</dbReference>
<protein>
    <recommendedName>
        <fullName evidence="2">C2 domain-containing protein</fullName>
    </recommendedName>
</protein>
<feature type="region of interest" description="Disordered" evidence="1">
    <location>
        <begin position="121"/>
        <end position="143"/>
    </location>
</feature>
<dbReference type="SUPFAM" id="SSF49562">
    <property type="entry name" value="C2 domain (Calcium/lipid-binding domain, CaLB)"/>
    <property type="match status" value="1"/>
</dbReference>
<dbReference type="PROSITE" id="PS50004">
    <property type="entry name" value="C2"/>
    <property type="match status" value="1"/>
</dbReference>
<evidence type="ECO:0000313" key="3">
    <source>
        <dbReference type="Ensembl" id="ENSSSCP00030048914.1"/>
    </source>
</evidence>
<evidence type="ECO:0000256" key="1">
    <source>
        <dbReference type="SAM" id="MobiDB-lite"/>
    </source>
</evidence>
<feature type="compositionally biased region" description="Low complexity" evidence="1">
    <location>
        <begin position="121"/>
        <end position="133"/>
    </location>
</feature>
<dbReference type="CDD" id="cd04048">
    <property type="entry name" value="C2A_Copine"/>
    <property type="match status" value="1"/>
</dbReference>
<dbReference type="AlphaFoldDB" id="A0A8D0YBC7"/>
<dbReference type="PANTHER" id="PTHR10857">
    <property type="entry name" value="COPINE"/>
    <property type="match status" value="1"/>
</dbReference>
<dbReference type="Pfam" id="PF00168">
    <property type="entry name" value="C2"/>
    <property type="match status" value="2"/>
</dbReference>
<evidence type="ECO:0000259" key="2">
    <source>
        <dbReference type="PROSITE" id="PS50004"/>
    </source>
</evidence>
<dbReference type="GO" id="GO:0005544">
    <property type="term" value="F:calcium-dependent phospholipid binding"/>
    <property type="evidence" value="ECO:0007669"/>
    <property type="project" value="InterPro"/>
</dbReference>
<dbReference type="CDD" id="cd04047">
    <property type="entry name" value="C2B_Copine"/>
    <property type="match status" value="1"/>
</dbReference>
<dbReference type="InterPro" id="IPR010734">
    <property type="entry name" value="Copine_C"/>
</dbReference>
<reference evidence="3" key="1">
    <citation type="submission" date="2025-08" db="UniProtKB">
        <authorList>
            <consortium name="Ensembl"/>
        </authorList>
    </citation>
    <scope>IDENTIFICATION</scope>
</reference>
<feature type="domain" description="C2" evidence="2">
    <location>
        <begin position="3"/>
        <end position="130"/>
    </location>
</feature>
<proteinExistence type="predicted"/>
<accession>A0A8D0YBC7</accession>
<dbReference type="InterPro" id="IPR035892">
    <property type="entry name" value="C2_domain_sf"/>
</dbReference>
<feature type="region of interest" description="Disordered" evidence="1">
    <location>
        <begin position="379"/>
        <end position="403"/>
    </location>
</feature>
<name>A0A8D0YBC7_PIG</name>
<dbReference type="Ensembl" id="ENSSSCT00030105204.1">
    <property type="protein sequence ID" value="ENSSSCP00030048914.1"/>
    <property type="gene ID" value="ENSSSCG00030074877.1"/>
</dbReference>
<dbReference type="Proteomes" id="UP000694570">
    <property type="component" value="Unplaced"/>
</dbReference>
<dbReference type="PANTHER" id="PTHR10857:SF6">
    <property type="entry name" value="COPINE-7"/>
    <property type="match status" value="1"/>
</dbReference>
<dbReference type="InterPro" id="IPR045052">
    <property type="entry name" value="Copine"/>
</dbReference>
<dbReference type="InterPro" id="IPR000008">
    <property type="entry name" value="C2_dom"/>
</dbReference>